<dbReference type="Gene3D" id="1.10.287.110">
    <property type="entry name" value="DnaJ domain"/>
    <property type="match status" value="1"/>
</dbReference>
<dbReference type="InterPro" id="IPR018253">
    <property type="entry name" value="DnaJ_domain_CS"/>
</dbReference>
<dbReference type="InterPro" id="IPR001623">
    <property type="entry name" value="DnaJ_domain"/>
</dbReference>
<feature type="compositionally biased region" description="Low complexity" evidence="2">
    <location>
        <begin position="27"/>
        <end position="36"/>
    </location>
</feature>
<evidence type="ECO:0000313" key="5">
    <source>
        <dbReference type="Proteomes" id="UP001516023"/>
    </source>
</evidence>
<feature type="region of interest" description="Disordered" evidence="2">
    <location>
        <begin position="373"/>
        <end position="422"/>
    </location>
</feature>
<feature type="region of interest" description="Disordered" evidence="2">
    <location>
        <begin position="1"/>
        <end position="36"/>
    </location>
</feature>
<evidence type="ECO:0000256" key="1">
    <source>
        <dbReference type="ARBA" id="ARBA00023186"/>
    </source>
</evidence>
<sequence>MTPSLSTTRNVGSVNTMNGNTRKKARPPTTMAPPRRCPYATLNLPDRSHNCNNDKGAWPSSWADRVSDDEIRDAYKRLSRHLHPDKFPPGREREDAQEIFTELMNAYEILSDPVLRQAYDHFGHYAVAIVRHNRYGSSSLYRTLSALHHQGKTEQALEELSCLLENVAREKRRNQLHFDADVEVHLHLNRRGCAEWVDVAETSVGFTSSVPMLANGAAASGGSPPNSSDEYPRQPHTIMGEKMNLAIGGRTFLERGLGSTRGILSATYQPSKETYFSSDLSFGRKHFETSVSAIRNMANGTLLSAKVTRHHGDDGHLSFGFSSSRSLSLIHGRPDMNAMFALNFGLDPPTKLQLQYGYFALSTWGFWAKSTTEDDDDDDVAYDEDNVAKDDYNESDTQSNTSSSKAQRKDRVSMKNNHHPPKITAKLTLGQFPVELAIEQSHLLDSPQRSLEASIAYSPFRGTFSLKSMLSRELSPNTTCSVGLSHVGMNGLTWLFRYQRQELTLNIPIFVAHFLSPRYWNSMISLSIVSYLMDETLSEMMKSDENKEKVNAFDVHETIAVKEHIVLKEMTWMNSFNAKSSSIDQMAIMANIGRVKMEYEDAINGLVILKATYGLSQSSHSHSEKTSIDVTLALQFWVCNSRLVLPSCSKKMLLGFYDVSLQHSRYDNEQHDASILHELVDRMNALLAYFGVGHAKYQYDDGKIEMDRHGPNIEEDCPENNAPPKLTIRYRYRGNVFEIELDDDQSVSLPSQNAFMLGSSKLLC</sequence>
<dbReference type="InterPro" id="IPR024586">
    <property type="entry name" value="DnaJ-like_C11_C"/>
</dbReference>
<dbReference type="Pfam" id="PF11875">
    <property type="entry name" value="DnaJ-like_C11_C"/>
    <property type="match status" value="1"/>
</dbReference>
<feature type="domain" description="J" evidence="3">
    <location>
        <begin position="37"/>
        <end position="123"/>
    </location>
</feature>
<accession>A0ABD3QXM9</accession>
<dbReference type="PANTHER" id="PTHR44157:SF1">
    <property type="entry name" value="DNAJ HOMOLOG SUBFAMILY C MEMBER 11"/>
    <property type="match status" value="1"/>
</dbReference>
<comment type="caution">
    <text evidence="4">The sequence shown here is derived from an EMBL/GenBank/DDBJ whole genome shotgun (WGS) entry which is preliminary data.</text>
</comment>
<dbReference type="PROSITE" id="PS50076">
    <property type="entry name" value="DNAJ_2"/>
    <property type="match status" value="1"/>
</dbReference>
<dbReference type="AlphaFoldDB" id="A0ABD3QXM9"/>
<dbReference type="SUPFAM" id="SSF46565">
    <property type="entry name" value="Chaperone J-domain"/>
    <property type="match status" value="1"/>
</dbReference>
<dbReference type="PROSITE" id="PS00636">
    <property type="entry name" value="DNAJ_1"/>
    <property type="match status" value="1"/>
</dbReference>
<feature type="compositionally biased region" description="Polar residues" evidence="2">
    <location>
        <begin position="1"/>
        <end position="20"/>
    </location>
</feature>
<keyword evidence="1" id="KW-0143">Chaperone</keyword>
<name>A0ABD3QXM9_9STRA</name>
<evidence type="ECO:0000313" key="4">
    <source>
        <dbReference type="EMBL" id="KAL3805018.1"/>
    </source>
</evidence>
<dbReference type="SMART" id="SM00271">
    <property type="entry name" value="DnaJ"/>
    <property type="match status" value="1"/>
</dbReference>
<dbReference type="InterPro" id="IPR052243">
    <property type="entry name" value="Mito_inner_membrane_organizer"/>
</dbReference>
<evidence type="ECO:0000259" key="3">
    <source>
        <dbReference type="PROSITE" id="PS50076"/>
    </source>
</evidence>
<dbReference type="PANTHER" id="PTHR44157">
    <property type="entry name" value="DNAJ HOMOLOG SUBFAMILY C MEMBER 11"/>
    <property type="match status" value="1"/>
</dbReference>
<dbReference type="Pfam" id="PF00226">
    <property type="entry name" value="DnaJ"/>
    <property type="match status" value="1"/>
</dbReference>
<organism evidence="4 5">
    <name type="scientific">Cyclotella cryptica</name>
    <dbReference type="NCBI Taxonomy" id="29204"/>
    <lineage>
        <taxon>Eukaryota</taxon>
        <taxon>Sar</taxon>
        <taxon>Stramenopiles</taxon>
        <taxon>Ochrophyta</taxon>
        <taxon>Bacillariophyta</taxon>
        <taxon>Coscinodiscophyceae</taxon>
        <taxon>Thalassiosirophycidae</taxon>
        <taxon>Stephanodiscales</taxon>
        <taxon>Stephanodiscaceae</taxon>
        <taxon>Cyclotella</taxon>
    </lineage>
</organism>
<feature type="compositionally biased region" description="Polar residues" evidence="2">
    <location>
        <begin position="395"/>
        <end position="405"/>
    </location>
</feature>
<dbReference type="CDD" id="cd06257">
    <property type="entry name" value="DnaJ"/>
    <property type="match status" value="1"/>
</dbReference>
<keyword evidence="5" id="KW-1185">Reference proteome</keyword>
<dbReference type="PRINTS" id="PR00625">
    <property type="entry name" value="JDOMAIN"/>
</dbReference>
<dbReference type="EMBL" id="JABMIG020000004">
    <property type="protein sequence ID" value="KAL3805018.1"/>
    <property type="molecule type" value="Genomic_DNA"/>
</dbReference>
<proteinExistence type="predicted"/>
<reference evidence="4 5" key="1">
    <citation type="journal article" date="2020" name="G3 (Bethesda)">
        <title>Improved Reference Genome for Cyclotella cryptica CCMP332, a Model for Cell Wall Morphogenesis, Salinity Adaptation, and Lipid Production in Diatoms (Bacillariophyta).</title>
        <authorList>
            <person name="Roberts W.R."/>
            <person name="Downey K.M."/>
            <person name="Ruck E.C."/>
            <person name="Traller J.C."/>
            <person name="Alverson A.J."/>
        </authorList>
    </citation>
    <scope>NUCLEOTIDE SEQUENCE [LARGE SCALE GENOMIC DNA]</scope>
    <source>
        <strain evidence="4 5">CCMP332</strain>
    </source>
</reference>
<feature type="compositionally biased region" description="Acidic residues" evidence="2">
    <location>
        <begin position="373"/>
        <end position="385"/>
    </location>
</feature>
<dbReference type="FunFam" id="1.10.287.110:FF:000379">
    <property type="entry name" value="Heat shock protein"/>
    <property type="match status" value="1"/>
</dbReference>
<dbReference type="Proteomes" id="UP001516023">
    <property type="component" value="Unassembled WGS sequence"/>
</dbReference>
<evidence type="ECO:0000256" key="2">
    <source>
        <dbReference type="SAM" id="MobiDB-lite"/>
    </source>
</evidence>
<gene>
    <name evidence="4" type="ORF">HJC23_003246</name>
</gene>
<dbReference type="InterPro" id="IPR036869">
    <property type="entry name" value="J_dom_sf"/>
</dbReference>
<protein>
    <recommendedName>
        <fullName evidence="3">J domain-containing protein</fullName>
    </recommendedName>
</protein>